<feature type="domain" description="Amidohydrolase-related" evidence="1">
    <location>
        <begin position="4"/>
        <end position="268"/>
    </location>
</feature>
<evidence type="ECO:0000313" key="2">
    <source>
        <dbReference type="EMBL" id="GEP53864.1"/>
    </source>
</evidence>
<dbReference type="AlphaFoldDB" id="A0A512N4F9"/>
<sequence length="275" mass="30637">MPVIDVQVHPFDRNHPGRPWASPSHGLLSATGEEMVAAMTSVGVDGAVMVSSFSAYKYDPSYALEVYNTYPDKFRVVTPVDATDPAIDDVVARWATMPGARGIRIRMGKDLPMDADHPGLRRAFAAAARHGLPVNLLCWGILDKGLPHIRQHPDTVIVIDHLGLLQPFRPPVPVDVWADLPKLLDLAQYRNVRVKVSGACTMSHQPFPYDDIWEPVLRIIDAFGLDRCMWGTDWTRTIGMLTYEQGVAPFRETKHLSESDKAALMGGTLQQVYKW</sequence>
<gene>
    <name evidence="2" type="ORF">RSO01_10300</name>
</gene>
<dbReference type="GO" id="GO:0016787">
    <property type="term" value="F:hydrolase activity"/>
    <property type="evidence" value="ECO:0007669"/>
    <property type="project" value="UniProtKB-KW"/>
</dbReference>
<organism evidence="2 3">
    <name type="scientific">Reyranella soli</name>
    <dbReference type="NCBI Taxonomy" id="1230389"/>
    <lineage>
        <taxon>Bacteria</taxon>
        <taxon>Pseudomonadati</taxon>
        <taxon>Pseudomonadota</taxon>
        <taxon>Alphaproteobacteria</taxon>
        <taxon>Hyphomicrobiales</taxon>
        <taxon>Reyranellaceae</taxon>
        <taxon>Reyranella</taxon>
    </lineage>
</organism>
<keyword evidence="2" id="KW-0378">Hydrolase</keyword>
<keyword evidence="3" id="KW-1185">Reference proteome</keyword>
<evidence type="ECO:0000313" key="3">
    <source>
        <dbReference type="Proteomes" id="UP000321058"/>
    </source>
</evidence>
<dbReference type="Gene3D" id="3.20.20.140">
    <property type="entry name" value="Metal-dependent hydrolases"/>
    <property type="match status" value="1"/>
</dbReference>
<reference evidence="2 3" key="1">
    <citation type="submission" date="2019-07" db="EMBL/GenBank/DDBJ databases">
        <title>Whole genome shotgun sequence of Reyranella soli NBRC 108950.</title>
        <authorList>
            <person name="Hosoyama A."/>
            <person name="Uohara A."/>
            <person name="Ohji S."/>
            <person name="Ichikawa N."/>
        </authorList>
    </citation>
    <scope>NUCLEOTIDE SEQUENCE [LARGE SCALE GENOMIC DNA]</scope>
    <source>
        <strain evidence="2 3">NBRC 108950</strain>
    </source>
</reference>
<dbReference type="EMBL" id="BKAJ01000018">
    <property type="protein sequence ID" value="GEP53864.1"/>
    <property type="molecule type" value="Genomic_DNA"/>
</dbReference>
<comment type="caution">
    <text evidence="2">The sequence shown here is derived from an EMBL/GenBank/DDBJ whole genome shotgun (WGS) entry which is preliminary data.</text>
</comment>
<dbReference type="Pfam" id="PF04909">
    <property type="entry name" value="Amidohydro_2"/>
    <property type="match status" value="1"/>
</dbReference>
<name>A0A512N4F9_9HYPH</name>
<dbReference type="RefSeq" id="WP_147146894.1">
    <property type="nucleotide sequence ID" value="NZ_BKAJ01000018.1"/>
</dbReference>
<protein>
    <submittedName>
        <fullName evidence="2">Metal-dependent hydrolase</fullName>
    </submittedName>
</protein>
<evidence type="ECO:0000259" key="1">
    <source>
        <dbReference type="Pfam" id="PF04909"/>
    </source>
</evidence>
<dbReference type="PANTHER" id="PTHR35563">
    <property type="entry name" value="BARREL METAL-DEPENDENT HYDROLASE, PUTATIVE (AFU_ORTHOLOGUE AFUA_1G16240)-RELATED"/>
    <property type="match status" value="1"/>
</dbReference>
<dbReference type="InterPro" id="IPR006680">
    <property type="entry name" value="Amidohydro-rel"/>
</dbReference>
<dbReference type="OrthoDB" id="7183088at2"/>
<dbReference type="InterPro" id="IPR032466">
    <property type="entry name" value="Metal_Hydrolase"/>
</dbReference>
<dbReference type="Proteomes" id="UP000321058">
    <property type="component" value="Unassembled WGS sequence"/>
</dbReference>
<accession>A0A512N4F9</accession>
<proteinExistence type="predicted"/>
<dbReference type="PANTHER" id="PTHR35563:SF2">
    <property type="entry name" value="BARREL METAL-DEPENDENT HYDROLASE, PUTATIVE (AFU_ORTHOLOGUE AFUA_1G16240)-RELATED"/>
    <property type="match status" value="1"/>
</dbReference>
<dbReference type="SUPFAM" id="SSF51556">
    <property type="entry name" value="Metallo-dependent hydrolases"/>
    <property type="match status" value="1"/>
</dbReference>
<dbReference type="InterPro" id="IPR052358">
    <property type="entry name" value="Aro_Compnd_Degr_Hydrolases"/>
</dbReference>